<dbReference type="PANTHER" id="PTHR43884:SF37">
    <property type="entry name" value="ACYL-COA DEHYDROGENASE"/>
    <property type="match status" value="1"/>
</dbReference>
<feature type="domain" description="Acyl-CoA oxidase/dehydrogenase middle" evidence="7">
    <location>
        <begin position="123"/>
        <end position="216"/>
    </location>
</feature>
<proteinExistence type="inferred from homology"/>
<comment type="similarity">
    <text evidence="2 5">Belongs to the acyl-CoA dehydrogenase family.</text>
</comment>
<dbReference type="InterPro" id="IPR037069">
    <property type="entry name" value="AcylCoA_DH/ox_N_sf"/>
</dbReference>
<dbReference type="EMBL" id="FRCK01000009">
    <property type="protein sequence ID" value="SHM43511.1"/>
    <property type="molecule type" value="Genomic_DNA"/>
</dbReference>
<comment type="cofactor">
    <cofactor evidence="1 5">
        <name>FAD</name>
        <dbReference type="ChEBI" id="CHEBI:57692"/>
    </cofactor>
</comment>
<organism evidence="9 10">
    <name type="scientific">Paracoccus solventivorans</name>
    <dbReference type="NCBI Taxonomy" id="53463"/>
    <lineage>
        <taxon>Bacteria</taxon>
        <taxon>Pseudomonadati</taxon>
        <taxon>Pseudomonadota</taxon>
        <taxon>Alphaproteobacteria</taxon>
        <taxon>Rhodobacterales</taxon>
        <taxon>Paracoccaceae</taxon>
        <taxon>Paracoccus</taxon>
    </lineage>
</organism>
<reference evidence="10" key="1">
    <citation type="submission" date="2016-11" db="EMBL/GenBank/DDBJ databases">
        <authorList>
            <person name="Varghese N."/>
            <person name="Submissions S."/>
        </authorList>
    </citation>
    <scope>NUCLEOTIDE SEQUENCE [LARGE SCALE GENOMIC DNA]</scope>
    <source>
        <strain evidence="10">DSM 6637</strain>
    </source>
</reference>
<dbReference type="OrthoDB" id="9769473at2"/>
<evidence type="ECO:0000256" key="4">
    <source>
        <dbReference type="ARBA" id="ARBA00022827"/>
    </source>
</evidence>
<dbReference type="RefSeq" id="WP_143159727.1">
    <property type="nucleotide sequence ID" value="NZ_FRCK01000009.1"/>
</dbReference>
<dbReference type="PANTHER" id="PTHR43884">
    <property type="entry name" value="ACYL-COA DEHYDROGENASE"/>
    <property type="match status" value="1"/>
</dbReference>
<dbReference type="Gene3D" id="1.20.140.10">
    <property type="entry name" value="Butyryl-CoA Dehydrogenase, subunit A, domain 3"/>
    <property type="match status" value="1"/>
</dbReference>
<keyword evidence="4 5" id="KW-0274">FAD</keyword>
<accession>A0A1M7IS24</accession>
<dbReference type="SUPFAM" id="SSF47203">
    <property type="entry name" value="Acyl-CoA dehydrogenase C-terminal domain-like"/>
    <property type="match status" value="1"/>
</dbReference>
<sequence length="382" mass="41662">MLDFSYTDDQASIAAALDGFVASALLSGYMARDRDGAFPEDAWRQMAGMGLFGLRIPREYDGQELDCVTAGIAIEAVARGDFNLCYGILNSAFVGDLMARNASEPLCREWLPRLAAGDARISVCLTEPHCGSDAASIRTRAERDGDDFILNGEKASVTLVMAADAGIVFARTDPDAGSRGVSAFLVPFDTPGVTRHPYADMGSKCILRGSLFLDNVRVPAANLVGTLNGAFGSAMQTFEYTRALIGLMCVGAAMQTLEETIAYTRERTAFGQPVSRNQGVSFPVAEAWSRLEMARWHCLRTLWLRDQNRPHNAEAAVCKGMVPEICVDVIRDCLVLHGHYGYTQDLPIEQRLRDVCGQLIADGTPQIQKIIIARHLYGRENV</sequence>
<dbReference type="GO" id="GO:0003995">
    <property type="term" value="F:acyl-CoA dehydrogenase activity"/>
    <property type="evidence" value="ECO:0007669"/>
    <property type="project" value="TreeGrafter"/>
</dbReference>
<dbReference type="AlphaFoldDB" id="A0A1M7IS24"/>
<name>A0A1M7IS24_9RHOB</name>
<evidence type="ECO:0000256" key="2">
    <source>
        <dbReference type="ARBA" id="ARBA00009347"/>
    </source>
</evidence>
<evidence type="ECO:0000313" key="10">
    <source>
        <dbReference type="Proteomes" id="UP000184444"/>
    </source>
</evidence>
<dbReference type="Pfam" id="PF02770">
    <property type="entry name" value="Acyl-CoA_dh_M"/>
    <property type="match status" value="1"/>
</dbReference>
<evidence type="ECO:0000259" key="6">
    <source>
        <dbReference type="Pfam" id="PF00441"/>
    </source>
</evidence>
<dbReference type="InterPro" id="IPR006091">
    <property type="entry name" value="Acyl-CoA_Oxase/DH_mid-dom"/>
</dbReference>
<dbReference type="InterPro" id="IPR009100">
    <property type="entry name" value="AcylCoA_DH/oxidase_NM_dom_sf"/>
</dbReference>
<evidence type="ECO:0000259" key="8">
    <source>
        <dbReference type="Pfam" id="PF02771"/>
    </source>
</evidence>
<dbReference type="InterPro" id="IPR046373">
    <property type="entry name" value="Acyl-CoA_Oxase/DH_mid-dom_sf"/>
</dbReference>
<dbReference type="GO" id="GO:0050660">
    <property type="term" value="F:flavin adenine dinucleotide binding"/>
    <property type="evidence" value="ECO:0007669"/>
    <property type="project" value="InterPro"/>
</dbReference>
<dbReference type="InterPro" id="IPR036250">
    <property type="entry name" value="AcylCo_DH-like_C"/>
</dbReference>
<dbReference type="Pfam" id="PF00441">
    <property type="entry name" value="Acyl-CoA_dh_1"/>
    <property type="match status" value="1"/>
</dbReference>
<keyword evidence="10" id="KW-1185">Reference proteome</keyword>
<evidence type="ECO:0000256" key="5">
    <source>
        <dbReference type="RuleBase" id="RU362125"/>
    </source>
</evidence>
<evidence type="ECO:0000313" key="9">
    <source>
        <dbReference type="EMBL" id="SHM43511.1"/>
    </source>
</evidence>
<dbReference type="Gene3D" id="2.40.110.10">
    <property type="entry name" value="Butyryl-CoA Dehydrogenase, subunit A, domain 2"/>
    <property type="match status" value="1"/>
</dbReference>
<evidence type="ECO:0000256" key="3">
    <source>
        <dbReference type="ARBA" id="ARBA00022630"/>
    </source>
</evidence>
<feature type="domain" description="Acyl-CoA dehydrogenase/oxidase C-terminal" evidence="6">
    <location>
        <begin position="231"/>
        <end position="376"/>
    </location>
</feature>
<keyword evidence="5" id="KW-0560">Oxidoreductase</keyword>
<dbReference type="Gene3D" id="1.10.540.10">
    <property type="entry name" value="Acyl-CoA dehydrogenase/oxidase, N-terminal domain"/>
    <property type="match status" value="1"/>
</dbReference>
<dbReference type="Pfam" id="PF02771">
    <property type="entry name" value="Acyl-CoA_dh_N"/>
    <property type="match status" value="1"/>
</dbReference>
<dbReference type="STRING" id="53463.SAMN05444389_10987"/>
<dbReference type="SUPFAM" id="SSF56645">
    <property type="entry name" value="Acyl-CoA dehydrogenase NM domain-like"/>
    <property type="match status" value="1"/>
</dbReference>
<evidence type="ECO:0000256" key="1">
    <source>
        <dbReference type="ARBA" id="ARBA00001974"/>
    </source>
</evidence>
<gene>
    <name evidence="9" type="ORF">SAMN05444389_10987</name>
</gene>
<protein>
    <submittedName>
        <fullName evidence="9">Cyclohexanecarboxyl-CoA dehydrogenase</fullName>
    </submittedName>
</protein>
<dbReference type="InterPro" id="IPR009075">
    <property type="entry name" value="AcylCo_DH/oxidase_C"/>
</dbReference>
<evidence type="ECO:0000259" key="7">
    <source>
        <dbReference type="Pfam" id="PF02770"/>
    </source>
</evidence>
<dbReference type="Proteomes" id="UP000184444">
    <property type="component" value="Unassembled WGS sequence"/>
</dbReference>
<keyword evidence="3 5" id="KW-0285">Flavoprotein</keyword>
<feature type="domain" description="Acyl-CoA dehydrogenase/oxidase N-terminal" evidence="8">
    <location>
        <begin position="7"/>
        <end position="118"/>
    </location>
</feature>
<dbReference type="InterPro" id="IPR013786">
    <property type="entry name" value="AcylCoA_DH/ox_N"/>
</dbReference>